<feature type="domain" description="Nitrite/sulphite reductase 4Fe-4S" evidence="8">
    <location>
        <begin position="153"/>
        <end position="308"/>
    </location>
</feature>
<dbReference type="PANTHER" id="PTHR32439">
    <property type="entry name" value="FERREDOXIN--NITRITE REDUCTASE, CHLOROPLASTIC"/>
    <property type="match status" value="1"/>
</dbReference>
<dbReference type="InterPro" id="IPR045854">
    <property type="entry name" value="NO2/SO3_Rdtase_4Fe4S_sf"/>
</dbReference>
<dbReference type="InterPro" id="IPR005117">
    <property type="entry name" value="NiRdtase/SiRdtase_haem-b_fer"/>
</dbReference>
<evidence type="ECO:0000256" key="2">
    <source>
        <dbReference type="ARBA" id="ARBA00022617"/>
    </source>
</evidence>
<keyword evidence="5" id="KW-0408">Iron</keyword>
<evidence type="ECO:0000256" key="3">
    <source>
        <dbReference type="ARBA" id="ARBA00022723"/>
    </source>
</evidence>
<keyword evidence="1" id="KW-0004">4Fe-4S</keyword>
<dbReference type="PROSITE" id="PS00365">
    <property type="entry name" value="NIR_SIR"/>
    <property type="match status" value="1"/>
</dbReference>
<proteinExistence type="predicted"/>
<protein>
    <recommendedName>
        <fullName evidence="11">Sulfite reductase</fullName>
    </recommendedName>
</protein>
<dbReference type="InterPro" id="IPR006066">
    <property type="entry name" value="NO2/SO3_Rdtase_FeS/sirohaem_BS"/>
</dbReference>
<dbReference type="Pfam" id="PF01077">
    <property type="entry name" value="NIR_SIR"/>
    <property type="match status" value="2"/>
</dbReference>
<dbReference type="GO" id="GO:0016491">
    <property type="term" value="F:oxidoreductase activity"/>
    <property type="evidence" value="ECO:0007669"/>
    <property type="project" value="UniProtKB-KW"/>
</dbReference>
<dbReference type="SUPFAM" id="SSF56014">
    <property type="entry name" value="Nitrite and sulphite reductase 4Fe-4S domain-like"/>
    <property type="match status" value="2"/>
</dbReference>
<feature type="region of interest" description="Disordered" evidence="7">
    <location>
        <begin position="51"/>
        <end position="80"/>
    </location>
</feature>
<dbReference type="EMBL" id="UINC01003522">
    <property type="protein sequence ID" value="SVA07068.1"/>
    <property type="molecule type" value="Genomic_DNA"/>
</dbReference>
<evidence type="ECO:0000259" key="8">
    <source>
        <dbReference type="Pfam" id="PF01077"/>
    </source>
</evidence>
<evidence type="ECO:0000256" key="1">
    <source>
        <dbReference type="ARBA" id="ARBA00022485"/>
    </source>
</evidence>
<reference evidence="10" key="1">
    <citation type="submission" date="2018-05" db="EMBL/GenBank/DDBJ databases">
        <authorList>
            <person name="Lanie J.A."/>
            <person name="Ng W.-L."/>
            <person name="Kazmierczak K.M."/>
            <person name="Andrzejewski T.M."/>
            <person name="Davidsen T.M."/>
            <person name="Wayne K.J."/>
            <person name="Tettelin H."/>
            <person name="Glass J.I."/>
            <person name="Rusch D."/>
            <person name="Podicherti R."/>
            <person name="Tsui H.-C.T."/>
            <person name="Winkler M.E."/>
        </authorList>
    </citation>
    <scope>NUCLEOTIDE SEQUENCE</scope>
</reference>
<dbReference type="InterPro" id="IPR006067">
    <property type="entry name" value="NO2/SO3_Rdtase_4Fe4S_dom"/>
</dbReference>
<dbReference type="SUPFAM" id="SSF55124">
    <property type="entry name" value="Nitrite/Sulfite reductase N-terminal domain-like"/>
    <property type="match status" value="2"/>
</dbReference>
<dbReference type="GO" id="GO:0051539">
    <property type="term" value="F:4 iron, 4 sulfur cluster binding"/>
    <property type="evidence" value="ECO:0007669"/>
    <property type="project" value="UniProtKB-KW"/>
</dbReference>
<dbReference type="GO" id="GO:0046872">
    <property type="term" value="F:metal ion binding"/>
    <property type="evidence" value="ECO:0007669"/>
    <property type="project" value="UniProtKB-KW"/>
</dbReference>
<gene>
    <name evidence="10" type="ORF">METZ01_LOCUS59922</name>
</gene>
<keyword evidence="2" id="KW-0349">Heme</keyword>
<feature type="domain" description="Nitrite/Sulfite reductase ferredoxin-like" evidence="9">
    <location>
        <begin position="87"/>
        <end position="145"/>
    </location>
</feature>
<dbReference type="Pfam" id="PF03460">
    <property type="entry name" value="NIR_SIR_ferr"/>
    <property type="match status" value="2"/>
</dbReference>
<organism evidence="10">
    <name type="scientific">marine metagenome</name>
    <dbReference type="NCBI Taxonomy" id="408172"/>
    <lineage>
        <taxon>unclassified sequences</taxon>
        <taxon>metagenomes</taxon>
        <taxon>ecological metagenomes</taxon>
    </lineage>
</organism>
<keyword evidence="3" id="KW-0479">Metal-binding</keyword>
<feature type="compositionally biased region" description="Pro residues" evidence="7">
    <location>
        <begin position="746"/>
        <end position="761"/>
    </location>
</feature>
<dbReference type="PRINTS" id="PR00397">
    <property type="entry name" value="SIROHAEM"/>
</dbReference>
<feature type="domain" description="Nitrite/sulphite reductase 4Fe-4S" evidence="8">
    <location>
        <begin position="431"/>
        <end position="579"/>
    </location>
</feature>
<evidence type="ECO:0000259" key="9">
    <source>
        <dbReference type="Pfam" id="PF03460"/>
    </source>
</evidence>
<accession>A0A381SUR9</accession>
<name>A0A381SUR9_9ZZZZ</name>
<dbReference type="AlphaFoldDB" id="A0A381SUR9"/>
<dbReference type="Gene3D" id="3.30.413.10">
    <property type="entry name" value="Sulfite Reductase Hemoprotein, domain 1"/>
    <property type="match status" value="2"/>
</dbReference>
<feature type="region of interest" description="Disordered" evidence="7">
    <location>
        <begin position="742"/>
        <end position="761"/>
    </location>
</feature>
<evidence type="ECO:0000256" key="5">
    <source>
        <dbReference type="ARBA" id="ARBA00023004"/>
    </source>
</evidence>
<dbReference type="InterPro" id="IPR036136">
    <property type="entry name" value="Nit/Sulf_reduc_fer-like_dom_sf"/>
</dbReference>
<evidence type="ECO:0008006" key="11">
    <source>
        <dbReference type="Google" id="ProtNLM"/>
    </source>
</evidence>
<evidence type="ECO:0000256" key="6">
    <source>
        <dbReference type="ARBA" id="ARBA00023014"/>
    </source>
</evidence>
<evidence type="ECO:0000256" key="4">
    <source>
        <dbReference type="ARBA" id="ARBA00023002"/>
    </source>
</evidence>
<dbReference type="GO" id="GO:0020037">
    <property type="term" value="F:heme binding"/>
    <property type="evidence" value="ECO:0007669"/>
    <property type="project" value="InterPro"/>
</dbReference>
<keyword evidence="4" id="KW-0560">Oxidoreductase</keyword>
<sequence>MTWKDLLGERVPTALGREIDTYENQIALKRLGKIDDKVFAETRLRRGAYGQRYDNGQRNDGTGVKPLPFPSNGQTKGPDTIWDAPGMQRIKIPFGGLTTAQMDTLADLAEEYSDGVCHITTRQDVQLHYVHIDDTPSLMRRLAAVGITTREACGNTVRNVTACPIAGVCRDETFDVTPYALASMRFLLGHPDAQDFGRKFKVAFSGCRDHACGLVNMHDFGAIAVTRTTDGVEQRGFEVYIGGGLGAVPHEAKPFESFMSEEEILPTLQAISRVFARLGEKRNRARARVKFLVAQLGVNEFRRLVREERDSLAADERWTAYLNELPRYGEQALKTGRPLEDAGSSAYQTWSRTNVYRQRQPGYAVATVSLPLGDLSSGQLRGLADVARRFVGDTVRATVEQNIVLRWVRESDLPALHSELEALGLARPGAATIADITACPGTDTCKLGIASSRGLAAELERQLAKQIDALEPAVRELRIKISGCFNSCGQHHISDLGFYGVSRHVGGHVVPHFQVVLGGKWVENGGAYGLAIGAIPAKKIPDVVRRITGRFVEERRGSESFYDFTIRIGKRALREMLEDLTTVPPHEVDTAYYSDWGDPREFGIGDMGIGECAGEVVSLTEFDLAGAESQVFEAQLQLEEGDFGHADTLAYGAMLQAAKGLIKTEFVDISDDPDQIVSEFRTRFFDSKVFFDRFAGGKFAQYLFRRHARSDPSDDASATRRLIEEAQLFLEATHACQARLAGQLPAAPPPTSALPPTERPS</sequence>
<evidence type="ECO:0000313" key="10">
    <source>
        <dbReference type="EMBL" id="SVA07068.1"/>
    </source>
</evidence>
<evidence type="ECO:0000256" key="7">
    <source>
        <dbReference type="SAM" id="MobiDB-lite"/>
    </source>
</evidence>
<keyword evidence="6" id="KW-0411">Iron-sulfur</keyword>
<dbReference type="Gene3D" id="3.90.480.10">
    <property type="entry name" value="Sulfite Reductase Hemoprotein,Domain 2"/>
    <property type="match status" value="1"/>
</dbReference>
<feature type="domain" description="Nitrite/Sulfite reductase ferredoxin-like" evidence="9">
    <location>
        <begin position="356"/>
        <end position="422"/>
    </location>
</feature>
<dbReference type="InterPro" id="IPR051329">
    <property type="entry name" value="NIR_SIR_4Fe-4S"/>
</dbReference>
<dbReference type="PANTHER" id="PTHR32439:SF9">
    <property type="entry name" value="BLR3264 PROTEIN"/>
    <property type="match status" value="1"/>
</dbReference>